<dbReference type="InterPro" id="IPR002931">
    <property type="entry name" value="Transglutaminase-like"/>
</dbReference>
<evidence type="ECO:0000256" key="1">
    <source>
        <dbReference type="SAM" id="MobiDB-lite"/>
    </source>
</evidence>
<feature type="compositionally biased region" description="Polar residues" evidence="1">
    <location>
        <begin position="646"/>
        <end position="656"/>
    </location>
</feature>
<dbReference type="Gene3D" id="2.60.40.3140">
    <property type="match status" value="1"/>
</dbReference>
<evidence type="ECO:0000256" key="2">
    <source>
        <dbReference type="SAM" id="SignalP"/>
    </source>
</evidence>
<name>A0ABT7T184_9ALTE</name>
<dbReference type="SUPFAM" id="SSF54001">
    <property type="entry name" value="Cysteine proteinases"/>
    <property type="match status" value="1"/>
</dbReference>
<feature type="domain" description="DUF3857" evidence="4">
    <location>
        <begin position="70"/>
        <end position="232"/>
    </location>
</feature>
<evidence type="ECO:0000259" key="3">
    <source>
        <dbReference type="Pfam" id="PF01841"/>
    </source>
</evidence>
<proteinExistence type="predicted"/>
<accession>A0ABT7T184</accession>
<gene>
    <name evidence="5" type="ORF">QTP81_16475</name>
</gene>
<dbReference type="Pfam" id="PF01841">
    <property type="entry name" value="Transglut_core"/>
    <property type="match status" value="1"/>
</dbReference>
<dbReference type="Gene3D" id="3.10.620.30">
    <property type="match status" value="1"/>
</dbReference>
<dbReference type="InterPro" id="IPR038765">
    <property type="entry name" value="Papain-like_cys_pep_sf"/>
</dbReference>
<feature type="signal peptide" evidence="2">
    <location>
        <begin position="1"/>
        <end position="19"/>
    </location>
</feature>
<reference evidence="5 6" key="1">
    <citation type="submission" date="2023-06" db="EMBL/GenBank/DDBJ databases">
        <title>Alteromonas sp. ASW11-36 isolated from intertidal sand.</title>
        <authorList>
            <person name="Li Y."/>
        </authorList>
    </citation>
    <scope>NUCLEOTIDE SEQUENCE [LARGE SCALE GENOMIC DNA]</scope>
    <source>
        <strain evidence="5 6">ASW11-36</strain>
    </source>
</reference>
<feature type="chain" id="PRO_5045761984" evidence="2">
    <location>
        <begin position="20"/>
        <end position="666"/>
    </location>
</feature>
<feature type="domain" description="Transglutaminase-like" evidence="3">
    <location>
        <begin position="279"/>
        <end position="390"/>
    </location>
</feature>
<dbReference type="EMBL" id="JAUCBP010000013">
    <property type="protein sequence ID" value="MDM7862203.1"/>
    <property type="molecule type" value="Genomic_DNA"/>
</dbReference>
<protein>
    <submittedName>
        <fullName evidence="5">DUF3857 domain-containing protein</fullName>
    </submittedName>
</protein>
<keyword evidence="2" id="KW-0732">Signal</keyword>
<comment type="caution">
    <text evidence="5">The sequence shown here is derived from an EMBL/GenBank/DDBJ whole genome shotgun (WGS) entry which is preliminary data.</text>
</comment>
<sequence>MKRLITLVSCLFTVLHVHAETIASGGFEYTLEPTPEWVEPVSVPTETPDDSLALTIELFSSQMYLVGEQHRYYRRTVQTIRSEQALSDAARLSLYFVPDFQQLFIHKVHIIRDGERLDVMDKVNIRLVQQESELNMGIITGEVMALILIPDARVGDQVEYAYSVEGTNTIYGDKRFTNFTTTWMIPFARGAVKVFSDRPFNHAITNSPGEVTVEQTDGLYAYRWQQDNVAAVIDEGEYPNWYNPYGYIEFTEYDNWGEVSAWAQTLFDYDVELSSDFKAMAQQWLAESDSQMEYAEKVVDFVQNDIRYVGLLLGQNTHLPNTPDLIFERRYGDCKDKGYMIALLLRHAGIDAYTALVSMHSRKGVMDYVPSPSAFDHVISVFYIDGQEYWIDGTRNFQKTGLDNRGVGDFQKGLVIRQGETAFSDVVAPQEHLKIRALDEVLTASAYDAPVNMQVTVDFEGAEAEEMRAYIASDGIKAFEKDLLNFYLRIYPNMQAVSGLQSTDDATLNRLTFTGEYNIPDYFDLSQEQLTINLFGENIGGIASLPDVKERSMPLALYNGFVARHSIRFNLPEEIDWELDTSPYVLEDASTRYARTLEAEPTHIAIQHEYEIKQDHVPTSAMANHIANLHKIRDSLYFSVWVSNPEQQDPSANQLRSRLRDALKRR</sequence>
<dbReference type="RefSeq" id="WP_289367009.1">
    <property type="nucleotide sequence ID" value="NZ_JAUCBP010000013.1"/>
</dbReference>
<dbReference type="Proteomes" id="UP001234343">
    <property type="component" value="Unassembled WGS sequence"/>
</dbReference>
<organism evidence="5 6">
    <name type="scientific">Alteromonas arenosi</name>
    <dbReference type="NCBI Taxonomy" id="3055817"/>
    <lineage>
        <taxon>Bacteria</taxon>
        <taxon>Pseudomonadati</taxon>
        <taxon>Pseudomonadota</taxon>
        <taxon>Gammaproteobacteria</taxon>
        <taxon>Alteromonadales</taxon>
        <taxon>Alteromonadaceae</taxon>
        <taxon>Alteromonas/Salinimonas group</taxon>
        <taxon>Alteromonas</taxon>
    </lineage>
</organism>
<evidence type="ECO:0000313" key="5">
    <source>
        <dbReference type="EMBL" id="MDM7862203.1"/>
    </source>
</evidence>
<dbReference type="InterPro" id="IPR024618">
    <property type="entry name" value="DUF3857"/>
</dbReference>
<feature type="region of interest" description="Disordered" evidence="1">
    <location>
        <begin position="646"/>
        <end position="666"/>
    </location>
</feature>
<dbReference type="Pfam" id="PF12969">
    <property type="entry name" value="DUF3857"/>
    <property type="match status" value="1"/>
</dbReference>
<keyword evidence="6" id="KW-1185">Reference proteome</keyword>
<evidence type="ECO:0000259" key="4">
    <source>
        <dbReference type="Pfam" id="PF12969"/>
    </source>
</evidence>
<evidence type="ECO:0000313" key="6">
    <source>
        <dbReference type="Proteomes" id="UP001234343"/>
    </source>
</evidence>